<accession>Q9NAC4</accession>
<feature type="compositionally biased region" description="Basic and acidic residues" evidence="1">
    <location>
        <begin position="133"/>
        <end position="144"/>
    </location>
</feature>
<dbReference type="AlphaFoldDB" id="Q9NAC4"/>
<evidence type="ECO:0000256" key="1">
    <source>
        <dbReference type="SAM" id="MobiDB-lite"/>
    </source>
</evidence>
<dbReference type="HOGENOM" id="CLU_1798185_0_0_1"/>
<feature type="domain" description="C2H2-type" evidence="2">
    <location>
        <begin position="67"/>
        <end position="88"/>
    </location>
</feature>
<dbReference type="InParanoid" id="Q9NAC4"/>
<dbReference type="Bgee" id="WBGene00013152">
    <property type="expression patterns" value="Expressed in anatomical system and 3 other cell types or tissues"/>
</dbReference>
<dbReference type="KEGG" id="cel:CELE_Y53F4B.5"/>
<evidence type="ECO:0000313" key="5">
    <source>
        <dbReference type="WormBase" id="Y53F4B.5"/>
    </source>
</evidence>
<gene>
    <name evidence="3" type="ORF">CELE_Y53F4B.5</name>
    <name evidence="3 5" type="ORF">Y53F4B.5</name>
</gene>
<organism evidence="3 4">
    <name type="scientific">Caenorhabditis elegans</name>
    <dbReference type="NCBI Taxonomy" id="6239"/>
    <lineage>
        <taxon>Eukaryota</taxon>
        <taxon>Metazoa</taxon>
        <taxon>Ecdysozoa</taxon>
        <taxon>Nematoda</taxon>
        <taxon>Chromadorea</taxon>
        <taxon>Rhabditida</taxon>
        <taxon>Rhabditina</taxon>
        <taxon>Rhabditomorpha</taxon>
        <taxon>Rhabditoidea</taxon>
        <taxon>Rhabditidae</taxon>
        <taxon>Peloderinae</taxon>
        <taxon>Caenorhabditis</taxon>
    </lineage>
</organism>
<dbReference type="InterPro" id="IPR013087">
    <property type="entry name" value="Znf_C2H2_type"/>
</dbReference>
<reference evidence="3 4" key="1">
    <citation type="journal article" date="1998" name="Science">
        <title>Genome sequence of the nematode C. elegans: a platform for investigating biology.</title>
        <authorList>
            <consortium name="The C. elegans sequencing consortium"/>
            <person name="Sulson J.E."/>
            <person name="Waterston R."/>
        </authorList>
    </citation>
    <scope>NUCLEOTIDE SEQUENCE [LARGE SCALE GENOMIC DNA]</scope>
    <source>
        <strain evidence="3 4">Bristol N2</strain>
    </source>
</reference>
<dbReference type="RefSeq" id="NP_497090.1">
    <property type="nucleotide sequence ID" value="NM_064689.1"/>
</dbReference>
<feature type="region of interest" description="Disordered" evidence="1">
    <location>
        <begin position="110"/>
        <end position="144"/>
    </location>
</feature>
<dbReference type="EMBL" id="BX284602">
    <property type="protein sequence ID" value="CAB61074.1"/>
    <property type="molecule type" value="Genomic_DNA"/>
</dbReference>
<name>Q9NAC4_CAEEL</name>
<evidence type="ECO:0000313" key="4">
    <source>
        <dbReference type="Proteomes" id="UP000001940"/>
    </source>
</evidence>
<feature type="region of interest" description="Disordered" evidence="1">
    <location>
        <begin position="1"/>
        <end position="30"/>
    </location>
</feature>
<dbReference type="AGR" id="WB:WBGene00013152"/>
<evidence type="ECO:0000259" key="2">
    <source>
        <dbReference type="PROSITE" id="PS00028"/>
    </source>
</evidence>
<dbReference type="CTD" id="190208"/>
<protein>
    <submittedName>
        <fullName evidence="3">C2H2-type domain-containing protein</fullName>
    </submittedName>
</protein>
<dbReference type="GeneID" id="190208"/>
<dbReference type="PaxDb" id="6239-Y53F4B.5"/>
<keyword evidence="4" id="KW-1185">Reference proteome</keyword>
<sequence>MDPQYPDESFLFQPRGGPPPGGPQDVPLQSMPPQAIQQQQQSLASEMIARDRLEHIVKHVKKYPFNCPYCRRLFASQKEVDGHQENRHAELDWKSVEPFAEEEQIYRRSRSIYEESKRNIKNGKPEGYQKSSSVDKDTKMTLSH</sequence>
<dbReference type="PROSITE" id="PS00028">
    <property type="entry name" value="ZINC_FINGER_C2H2_1"/>
    <property type="match status" value="1"/>
</dbReference>
<proteinExistence type="predicted"/>
<dbReference type="UCSC" id="Y53F4B.5">
    <property type="organism name" value="c. elegans"/>
</dbReference>
<evidence type="ECO:0000313" key="3">
    <source>
        <dbReference type="EMBL" id="CAB61074.1"/>
    </source>
</evidence>
<dbReference type="WormBase" id="Y53F4B.5">
    <property type="protein sequence ID" value="CE22393"/>
    <property type="gene ID" value="WBGene00013152"/>
</dbReference>
<dbReference type="Proteomes" id="UP000001940">
    <property type="component" value="Chromosome II"/>
</dbReference>